<evidence type="ECO:0000313" key="14">
    <source>
        <dbReference type="Proteomes" id="UP000824005"/>
    </source>
</evidence>
<dbReference type="Gene3D" id="2.60.120.260">
    <property type="entry name" value="Galactose-binding domain-like"/>
    <property type="match status" value="1"/>
</dbReference>
<evidence type="ECO:0000256" key="5">
    <source>
        <dbReference type="ARBA" id="ARBA00022729"/>
    </source>
</evidence>
<dbReference type="InterPro" id="IPR057739">
    <property type="entry name" value="Glyco_hydro_29_N"/>
</dbReference>
<evidence type="ECO:0000256" key="11">
    <source>
        <dbReference type="SAM" id="SignalP"/>
    </source>
</evidence>
<dbReference type="Proteomes" id="UP000824005">
    <property type="component" value="Unassembled WGS sequence"/>
</dbReference>
<dbReference type="AlphaFoldDB" id="A0A9D1YTX3"/>
<dbReference type="Gene3D" id="3.20.20.80">
    <property type="entry name" value="Glycosidases"/>
    <property type="match status" value="1"/>
</dbReference>
<feature type="domain" description="Gram-positive cocci surface proteins LPxTG" evidence="12">
    <location>
        <begin position="1118"/>
        <end position="1153"/>
    </location>
</feature>
<evidence type="ECO:0000259" key="12">
    <source>
        <dbReference type="PROSITE" id="PS50847"/>
    </source>
</evidence>
<feature type="transmembrane region" description="Helical" evidence="10">
    <location>
        <begin position="1124"/>
        <end position="1144"/>
    </location>
</feature>
<evidence type="ECO:0000256" key="6">
    <source>
        <dbReference type="ARBA" id="ARBA00022801"/>
    </source>
</evidence>
<evidence type="ECO:0000256" key="4">
    <source>
        <dbReference type="ARBA" id="ARBA00022525"/>
    </source>
</evidence>
<evidence type="ECO:0000256" key="2">
    <source>
        <dbReference type="ARBA" id="ARBA00012662"/>
    </source>
</evidence>
<feature type="signal peptide" evidence="11">
    <location>
        <begin position="1"/>
        <end position="35"/>
    </location>
</feature>
<evidence type="ECO:0000256" key="1">
    <source>
        <dbReference type="ARBA" id="ARBA00007951"/>
    </source>
</evidence>
<dbReference type="GO" id="GO:0004560">
    <property type="term" value="F:alpha-L-fucosidase activity"/>
    <property type="evidence" value="ECO:0007669"/>
    <property type="project" value="InterPro"/>
</dbReference>
<dbReference type="PANTHER" id="PTHR10030:SF37">
    <property type="entry name" value="ALPHA-L-FUCOSIDASE-RELATED"/>
    <property type="match status" value="1"/>
</dbReference>
<feature type="region of interest" description="Disordered" evidence="9">
    <location>
        <begin position="1069"/>
        <end position="1120"/>
    </location>
</feature>
<accession>A0A9D1YTX3</accession>
<dbReference type="PANTHER" id="PTHR10030">
    <property type="entry name" value="ALPHA-L-FUCOSIDASE"/>
    <property type="match status" value="1"/>
</dbReference>
<keyword evidence="4" id="KW-0964">Secreted</keyword>
<protein>
    <recommendedName>
        <fullName evidence="2">alpha-L-fucosidase</fullName>
        <ecNumber evidence="2">3.2.1.51</ecNumber>
    </recommendedName>
</protein>
<dbReference type="NCBIfam" id="TIGR01167">
    <property type="entry name" value="LPXTG_anchor"/>
    <property type="match status" value="1"/>
</dbReference>
<dbReference type="GO" id="GO:0016139">
    <property type="term" value="P:glycoside catabolic process"/>
    <property type="evidence" value="ECO:0007669"/>
    <property type="project" value="TreeGrafter"/>
</dbReference>
<dbReference type="InterPro" id="IPR017853">
    <property type="entry name" value="GH"/>
</dbReference>
<keyword evidence="6" id="KW-0378">Hydrolase</keyword>
<evidence type="ECO:0000313" key="13">
    <source>
        <dbReference type="EMBL" id="HIY65603.1"/>
    </source>
</evidence>
<dbReference type="GO" id="GO:0006004">
    <property type="term" value="P:fucose metabolic process"/>
    <property type="evidence" value="ECO:0007669"/>
    <property type="project" value="TreeGrafter"/>
</dbReference>
<dbReference type="SMART" id="SM00812">
    <property type="entry name" value="Alpha_L_fucos"/>
    <property type="match status" value="1"/>
</dbReference>
<proteinExistence type="inferred from homology"/>
<dbReference type="Pfam" id="PF00746">
    <property type="entry name" value="Gram_pos_anchor"/>
    <property type="match status" value="1"/>
</dbReference>
<dbReference type="SUPFAM" id="SSF49785">
    <property type="entry name" value="Galactose-binding domain-like"/>
    <property type="match status" value="1"/>
</dbReference>
<evidence type="ECO:0000256" key="7">
    <source>
        <dbReference type="ARBA" id="ARBA00023088"/>
    </source>
</evidence>
<comment type="caution">
    <text evidence="13">The sequence shown here is derived from an EMBL/GenBank/DDBJ whole genome shotgun (WGS) entry which is preliminary data.</text>
</comment>
<evidence type="ECO:0000256" key="8">
    <source>
        <dbReference type="ARBA" id="ARBA00023295"/>
    </source>
</evidence>
<keyword evidence="10" id="KW-0812">Transmembrane</keyword>
<organism evidence="13 14">
    <name type="scientific">Candidatus Agrococcus pullicola</name>
    <dbReference type="NCBI Taxonomy" id="2838429"/>
    <lineage>
        <taxon>Bacteria</taxon>
        <taxon>Bacillati</taxon>
        <taxon>Actinomycetota</taxon>
        <taxon>Actinomycetes</taxon>
        <taxon>Micrococcales</taxon>
        <taxon>Microbacteriaceae</taxon>
        <taxon>Agrococcus</taxon>
    </lineage>
</organism>
<dbReference type="InterPro" id="IPR019931">
    <property type="entry name" value="LPXTG_anchor"/>
</dbReference>
<feature type="compositionally biased region" description="Acidic residues" evidence="9">
    <location>
        <begin position="1074"/>
        <end position="1104"/>
    </location>
</feature>
<dbReference type="InterPro" id="IPR000933">
    <property type="entry name" value="Glyco_hydro_29"/>
</dbReference>
<evidence type="ECO:0000256" key="3">
    <source>
        <dbReference type="ARBA" id="ARBA00022512"/>
    </source>
</evidence>
<dbReference type="EMBL" id="DXDC01000143">
    <property type="protein sequence ID" value="HIY65603.1"/>
    <property type="molecule type" value="Genomic_DNA"/>
</dbReference>
<evidence type="ECO:0000256" key="9">
    <source>
        <dbReference type="SAM" id="MobiDB-lite"/>
    </source>
</evidence>
<reference evidence="13" key="2">
    <citation type="submission" date="2021-04" db="EMBL/GenBank/DDBJ databases">
        <authorList>
            <person name="Gilroy R."/>
        </authorList>
    </citation>
    <scope>NUCLEOTIDE SEQUENCE</scope>
    <source>
        <strain evidence="13">ChiGjej1B1-98</strain>
    </source>
</reference>
<dbReference type="EC" id="3.2.1.51" evidence="2"/>
<keyword evidence="3" id="KW-0134">Cell wall</keyword>
<dbReference type="GO" id="GO:0005764">
    <property type="term" value="C:lysosome"/>
    <property type="evidence" value="ECO:0007669"/>
    <property type="project" value="TreeGrafter"/>
</dbReference>
<gene>
    <name evidence="13" type="ORF">H9830_04930</name>
</gene>
<keyword evidence="5 11" id="KW-0732">Signal</keyword>
<keyword evidence="8" id="KW-0326">Glycosidase</keyword>
<sequence>MKSPTKTRARSAISALAIGCISLAGTAISSAPAHAADADDLNIGFAGSLVGTEAYTTTEGEQMLGVVHRYDGGEEQIPGGVTISEAEHGIAFEASALSLGTGEVDTAFLLEADFTPNEAPAEFTTLLAAGGNLFVRVESGQLVYGWSSSDGNEWTDHKESVPLPTADEEHSVSIAFVPGSTNQLHLWIDGTAGPVVYGDGAPVIADGLQNSFGFANDVHAAARDRGFISDLTHIRAAQFDGEFSPELFELQPALTTSTLLHIDGFGGSVEAESYVPGDRDTVRGALSVADASTSEEGLLLEASGFAAFTPDAEEERQDAPLVIEASVSGAQDGRLFSAGDFVADVRDSALVFGAGETSGTIDIEGEATVVSIALARGETGDVTAYPAVDGVEHDPLVLGDIATGDEAGTVVYGSHNGEDSAAAELRAVRVADLLTDEVTRSVFQLQPREPEVCTPLVDIEPGNQIEISSDECSENILELSTMVRPTEAQQSWQETQLTAFIHFGINTFYDQEWGHGDEDPERFQPTEEVDAEGWVRELRDAGYRYAILVVKHHDGFLSYPSRYTDYSVASTPWQDGQGDILRDFTDAARAYGMNVGVYMSPADSNQEKFGVYGNGSAQEPRTIPTLVEGDDRAGEDLPTFTYEATDYGEYFLNQLYEVLTEYGQIDEVWFDGAEGNTEKHEPYDYTAFYEMIYELQPNAVVAVGGPDVRWVGNEHGEARPNEWSNVAIVEEEPGGKIGQTASNWEDYGSRDQLIRAVQSGEATHLKWWPSEADMKLTPGWFAHDSDVPKTPEELMQHYRETTGRNSVMLLNVPPTTTGHFADESTEAIHGFAELRRMEYTNDVALGQPVTVSGGATEEVTNALTDGNTRTGWSIDAAEPRTATVEFGSEQPITSVWLGEDTFSNGQSIERAIVEARVDGEWVEIGEVGAVGLSQAVTPDSAVTADAVRVQVLEARGAYSLGTLQAFTTLDADPGLLTEVYLDCSAEAAGPGTADRPFSSLEQFRQAEIASGAHVYLVPGNDCLDSTTPFWGYGTDDAPITVSLSGEGAVPSFGDRSAEDVFGPLTEQGWVLDLPDSDNGDGDGDGDGNGDSDGPGDSDGDDSGTGDDTGQRDDADTELPSTGAVLPWGLLLALAVAIGGLGLLLRVRRRALNT</sequence>
<dbReference type="Pfam" id="PF01120">
    <property type="entry name" value="Alpha_L_fucos"/>
    <property type="match status" value="1"/>
</dbReference>
<keyword evidence="7" id="KW-0572">Peptidoglycan-anchor</keyword>
<keyword evidence="10" id="KW-1133">Transmembrane helix</keyword>
<keyword evidence="10" id="KW-0472">Membrane</keyword>
<dbReference type="Pfam" id="PF00754">
    <property type="entry name" value="F5_F8_type_C"/>
    <property type="match status" value="1"/>
</dbReference>
<dbReference type="InterPro" id="IPR000421">
    <property type="entry name" value="FA58C"/>
</dbReference>
<comment type="similarity">
    <text evidence="1">Belongs to the glycosyl hydrolase 29 family.</text>
</comment>
<reference evidence="13" key="1">
    <citation type="journal article" date="2021" name="PeerJ">
        <title>Extensive microbial diversity within the chicken gut microbiome revealed by metagenomics and culture.</title>
        <authorList>
            <person name="Gilroy R."/>
            <person name="Ravi A."/>
            <person name="Getino M."/>
            <person name="Pursley I."/>
            <person name="Horton D.L."/>
            <person name="Alikhan N.F."/>
            <person name="Baker D."/>
            <person name="Gharbi K."/>
            <person name="Hall N."/>
            <person name="Watson M."/>
            <person name="Adriaenssens E.M."/>
            <person name="Foster-Nyarko E."/>
            <person name="Jarju S."/>
            <person name="Secka A."/>
            <person name="Antonio M."/>
            <person name="Oren A."/>
            <person name="Chaudhuri R.R."/>
            <person name="La Ragione R."/>
            <person name="Hildebrand F."/>
            <person name="Pallen M.J."/>
        </authorList>
    </citation>
    <scope>NUCLEOTIDE SEQUENCE</scope>
    <source>
        <strain evidence="13">ChiGjej1B1-98</strain>
    </source>
</reference>
<evidence type="ECO:0000256" key="10">
    <source>
        <dbReference type="SAM" id="Phobius"/>
    </source>
</evidence>
<feature type="chain" id="PRO_5039172941" description="alpha-L-fucosidase" evidence="11">
    <location>
        <begin position="36"/>
        <end position="1153"/>
    </location>
</feature>
<dbReference type="PROSITE" id="PS50847">
    <property type="entry name" value="GRAM_POS_ANCHORING"/>
    <property type="match status" value="1"/>
</dbReference>
<dbReference type="SUPFAM" id="SSF51445">
    <property type="entry name" value="(Trans)glycosidases"/>
    <property type="match status" value="1"/>
</dbReference>
<name>A0A9D1YTX3_9MICO</name>
<dbReference type="InterPro" id="IPR008979">
    <property type="entry name" value="Galactose-bd-like_sf"/>
</dbReference>